<evidence type="ECO:0008006" key="4">
    <source>
        <dbReference type="Google" id="ProtNLM"/>
    </source>
</evidence>
<proteinExistence type="predicted"/>
<dbReference type="InterPro" id="IPR013783">
    <property type="entry name" value="Ig-like_fold"/>
</dbReference>
<dbReference type="AlphaFoldDB" id="A0A1A0HIN8"/>
<dbReference type="GeneID" id="30026969"/>
<keyword evidence="3" id="KW-1185">Reference proteome</keyword>
<dbReference type="EMBL" id="LXTC01000001">
    <property type="protein sequence ID" value="OBA23875.1"/>
    <property type="molecule type" value="Genomic_DNA"/>
</dbReference>
<feature type="region of interest" description="Disordered" evidence="1">
    <location>
        <begin position="248"/>
        <end position="281"/>
    </location>
</feature>
<name>A0A1A0HIN8_9ASCO</name>
<accession>A0A1A0HIN8</accession>
<dbReference type="RefSeq" id="XP_018714356.1">
    <property type="nucleotide sequence ID" value="XM_018853993.1"/>
</dbReference>
<feature type="compositionally biased region" description="Acidic residues" evidence="1">
    <location>
        <begin position="112"/>
        <end position="127"/>
    </location>
</feature>
<feature type="region of interest" description="Disordered" evidence="1">
    <location>
        <begin position="101"/>
        <end position="141"/>
    </location>
</feature>
<organism evidence="2 3">
    <name type="scientific">Metschnikowia bicuspidata var. bicuspidata NRRL YB-4993</name>
    <dbReference type="NCBI Taxonomy" id="869754"/>
    <lineage>
        <taxon>Eukaryota</taxon>
        <taxon>Fungi</taxon>
        <taxon>Dikarya</taxon>
        <taxon>Ascomycota</taxon>
        <taxon>Saccharomycotina</taxon>
        <taxon>Pichiomycetes</taxon>
        <taxon>Metschnikowiaceae</taxon>
        <taxon>Metschnikowia</taxon>
    </lineage>
</organism>
<evidence type="ECO:0000313" key="3">
    <source>
        <dbReference type="Proteomes" id="UP000092555"/>
    </source>
</evidence>
<dbReference type="STRING" id="869754.A0A1A0HIN8"/>
<comment type="caution">
    <text evidence="2">The sequence shown here is derived from an EMBL/GenBank/DDBJ whole genome shotgun (WGS) entry which is preliminary data.</text>
</comment>
<gene>
    <name evidence="2" type="ORF">METBIDRAFT_114565</name>
</gene>
<protein>
    <recommendedName>
        <fullName evidence="4">AMP-activated protein kinase glycogen-binding domain-containing protein</fullName>
    </recommendedName>
</protein>
<dbReference type="InterPro" id="IPR014756">
    <property type="entry name" value="Ig_E-set"/>
</dbReference>
<reference evidence="2 3" key="1">
    <citation type="submission" date="2016-05" db="EMBL/GenBank/DDBJ databases">
        <title>Comparative genomics of biotechnologically important yeasts.</title>
        <authorList>
            <consortium name="DOE Joint Genome Institute"/>
            <person name="Riley R."/>
            <person name="Haridas S."/>
            <person name="Wolfe K.H."/>
            <person name="Lopes M.R."/>
            <person name="Hittinger C.T."/>
            <person name="Goker M."/>
            <person name="Salamov A."/>
            <person name="Wisecaver J."/>
            <person name="Long T.M."/>
            <person name="Aerts A.L."/>
            <person name="Barry K."/>
            <person name="Choi C."/>
            <person name="Clum A."/>
            <person name="Coughlan A.Y."/>
            <person name="Deshpande S."/>
            <person name="Douglass A.P."/>
            <person name="Hanson S.J."/>
            <person name="Klenk H.-P."/>
            <person name="LaButti K."/>
            <person name="Lapidus A."/>
            <person name="Lindquist E."/>
            <person name="Lipzen A."/>
            <person name="Meier-kolthoff J.P."/>
            <person name="Ohm R.A."/>
            <person name="Otillar R.P."/>
            <person name="Pangilinan J."/>
            <person name="Peng Y."/>
            <person name="Rokas A."/>
            <person name="Rosa C.A."/>
            <person name="Scheuner C."/>
            <person name="Sibirny A.A."/>
            <person name="Slot J.C."/>
            <person name="Stielow J.B."/>
            <person name="Sun H."/>
            <person name="Kurtzman C.P."/>
            <person name="Blackwell M."/>
            <person name="Grigoriev I.V."/>
            <person name="Jeffries T.W."/>
        </authorList>
    </citation>
    <scope>NUCLEOTIDE SEQUENCE [LARGE SCALE GENOMIC DNA]</scope>
    <source>
        <strain evidence="2 3">NRRL YB-4993</strain>
    </source>
</reference>
<dbReference type="CDD" id="cd02859">
    <property type="entry name" value="E_set_AMPKbeta_like_N"/>
    <property type="match status" value="1"/>
</dbReference>
<evidence type="ECO:0000256" key="1">
    <source>
        <dbReference type="SAM" id="MobiDB-lite"/>
    </source>
</evidence>
<dbReference type="Gene3D" id="2.60.40.10">
    <property type="entry name" value="Immunoglobulins"/>
    <property type="match status" value="1"/>
</dbReference>
<sequence>MLKKSEDSELFEGFVRVNDKQKLVFKFVVDGSLWTTAEKYKVEFDEHGNKNNYIEAEELILDSTCNPGAKDSSSVEINAYEKRRSMEGLVAKAALDFNKTPVENDESKVDEDYGDQLGDDEAGDSSEDEKPYMSTTSAVPSTSEVYSTAPAAFVSLVSSTNCNVSRSPAINRDETSGCDSGIHEHHVIKQFSLDNGCDLENILLTESLFTEVSYVTSNSQSMGNHLSNLMNPEGQMKEGFMSVNTIFEPATDHPGGAGSPFSEQSEDDHNSCVSGNSDYRSDEEVDSIGISIEVEDPGSGVPLPGVFAKIRGLFHF</sequence>
<dbReference type="SUPFAM" id="SSF81296">
    <property type="entry name" value="E set domains"/>
    <property type="match status" value="1"/>
</dbReference>
<dbReference type="Proteomes" id="UP000092555">
    <property type="component" value="Unassembled WGS sequence"/>
</dbReference>
<evidence type="ECO:0000313" key="2">
    <source>
        <dbReference type="EMBL" id="OBA23875.1"/>
    </source>
</evidence>
<dbReference type="OrthoDB" id="5873279at2759"/>